<keyword evidence="2" id="KW-1185">Reference proteome</keyword>
<dbReference type="Proteomes" id="UP000056453">
    <property type="component" value="Unassembled WGS sequence"/>
</dbReference>
<name>A0AAW3MW22_9BURK</name>
<reference evidence="1 2" key="1">
    <citation type="submission" date="2015-11" db="EMBL/GenBank/DDBJ databases">
        <title>Expanding the genomic diversity of Burkholderia species for the development of highly accurate diagnostics.</title>
        <authorList>
            <person name="Sahl J."/>
            <person name="Keim P."/>
            <person name="Wagner D."/>
        </authorList>
    </citation>
    <scope>NUCLEOTIDE SEQUENCE [LARGE SCALE GENOMIC DNA]</scope>
    <source>
        <strain evidence="1 2">MSMB1808WGS</strain>
    </source>
</reference>
<dbReference type="AlphaFoldDB" id="A0AAW3MW22"/>
<accession>A0AAW3MW22</accession>
<evidence type="ECO:0008006" key="3">
    <source>
        <dbReference type="Google" id="ProtNLM"/>
    </source>
</evidence>
<proteinExistence type="predicted"/>
<dbReference type="RefSeq" id="WP_059924950.1">
    <property type="nucleotide sequence ID" value="NZ_LPBG01000047.1"/>
</dbReference>
<evidence type="ECO:0000313" key="2">
    <source>
        <dbReference type="Proteomes" id="UP000056453"/>
    </source>
</evidence>
<evidence type="ECO:0000313" key="1">
    <source>
        <dbReference type="EMBL" id="KVP98024.1"/>
    </source>
</evidence>
<dbReference type="EMBL" id="LPBJ01000047">
    <property type="protein sequence ID" value="KVP98024.1"/>
    <property type="molecule type" value="Genomic_DNA"/>
</dbReference>
<protein>
    <recommendedName>
        <fullName evidence="3">Minor tail protein</fullName>
    </recommendedName>
</protein>
<sequence length="120" mass="13133">MTLKTSGLDFKRFYNDSKFWHEDTYNDDVLLHVDGRVLSPDADPSGVKDNAVVEIRSGWVDNIPADVAGGADGMSLKNYFLHWQKQQSTATLVVECPREYLEAVIAAVTATGGKVQGSGQ</sequence>
<comment type="caution">
    <text evidence="1">The sequence shown here is derived from an EMBL/GenBank/DDBJ whole genome shotgun (WGS) entry which is preliminary data.</text>
</comment>
<organism evidence="1 2">
    <name type="scientific">Burkholderia ubonensis</name>
    <dbReference type="NCBI Taxonomy" id="101571"/>
    <lineage>
        <taxon>Bacteria</taxon>
        <taxon>Pseudomonadati</taxon>
        <taxon>Pseudomonadota</taxon>
        <taxon>Betaproteobacteria</taxon>
        <taxon>Burkholderiales</taxon>
        <taxon>Burkholderiaceae</taxon>
        <taxon>Burkholderia</taxon>
        <taxon>Burkholderia cepacia complex</taxon>
    </lineage>
</organism>
<gene>
    <name evidence="1" type="ORF">WJ96_05490</name>
</gene>